<dbReference type="PANTHER" id="PTHR30472">
    <property type="entry name" value="FERRIC ENTEROBACTIN TRANSPORT SYSTEM PERMEASE PROTEIN"/>
    <property type="match status" value="1"/>
</dbReference>
<evidence type="ECO:0000256" key="5">
    <source>
        <dbReference type="ARBA" id="ARBA00022692"/>
    </source>
</evidence>
<accession>A0ABV8D3J2</accession>
<evidence type="ECO:0000256" key="3">
    <source>
        <dbReference type="ARBA" id="ARBA00022448"/>
    </source>
</evidence>
<dbReference type="InterPro" id="IPR037294">
    <property type="entry name" value="ABC_BtuC-like"/>
</dbReference>
<evidence type="ECO:0000256" key="8">
    <source>
        <dbReference type="SAM" id="Phobius"/>
    </source>
</evidence>
<dbReference type="EMBL" id="JBHSAC010000064">
    <property type="protein sequence ID" value="MFC3932649.1"/>
    <property type="molecule type" value="Genomic_DNA"/>
</dbReference>
<organism evidence="9 10">
    <name type="scientific">Streptococcus dentapri</name>
    <dbReference type="NCBI Taxonomy" id="573564"/>
    <lineage>
        <taxon>Bacteria</taxon>
        <taxon>Bacillati</taxon>
        <taxon>Bacillota</taxon>
        <taxon>Bacilli</taxon>
        <taxon>Lactobacillales</taxon>
        <taxon>Streptococcaceae</taxon>
        <taxon>Streptococcus</taxon>
    </lineage>
</organism>
<feature type="transmembrane region" description="Helical" evidence="8">
    <location>
        <begin position="280"/>
        <end position="298"/>
    </location>
</feature>
<dbReference type="SUPFAM" id="SSF81345">
    <property type="entry name" value="ABC transporter involved in vitamin B12 uptake, BtuC"/>
    <property type="match status" value="1"/>
</dbReference>
<protein>
    <submittedName>
        <fullName evidence="9">FecCD family ABC transporter permease</fullName>
    </submittedName>
</protein>
<dbReference type="InterPro" id="IPR000522">
    <property type="entry name" value="ABC_transptr_permease_BtuC"/>
</dbReference>
<feature type="transmembrane region" description="Helical" evidence="8">
    <location>
        <begin position="152"/>
        <end position="171"/>
    </location>
</feature>
<feature type="transmembrane region" description="Helical" evidence="8">
    <location>
        <begin position="241"/>
        <end position="268"/>
    </location>
</feature>
<dbReference type="Gene3D" id="1.10.3470.10">
    <property type="entry name" value="ABC transporter involved in vitamin B12 uptake, BtuC"/>
    <property type="match status" value="1"/>
</dbReference>
<dbReference type="Proteomes" id="UP001595901">
    <property type="component" value="Unassembled WGS sequence"/>
</dbReference>
<feature type="transmembrane region" description="Helical" evidence="8">
    <location>
        <begin position="195"/>
        <end position="214"/>
    </location>
</feature>
<feature type="transmembrane region" description="Helical" evidence="8">
    <location>
        <begin position="305"/>
        <end position="330"/>
    </location>
</feature>
<proteinExistence type="inferred from homology"/>
<keyword evidence="3" id="KW-0813">Transport</keyword>
<evidence type="ECO:0000256" key="4">
    <source>
        <dbReference type="ARBA" id="ARBA00022475"/>
    </source>
</evidence>
<feature type="transmembrane region" description="Helical" evidence="8">
    <location>
        <begin position="53"/>
        <end position="79"/>
    </location>
</feature>
<evidence type="ECO:0000313" key="9">
    <source>
        <dbReference type="EMBL" id="MFC3932649.1"/>
    </source>
</evidence>
<keyword evidence="5 8" id="KW-0812">Transmembrane</keyword>
<sequence length="334" mass="35342">MRNYQVNVKHFATLIVLLSLVILLSLSLGYTNSSLRDIFDLLVGQIDQASSFIIIQIRLPRILVCLLGGASLALAGVLLQTLTKNALADSGILGINAGAGLAIAIIIGSLHTSALEIINFLPLLAMFGGIATILLVYGISLKKNRGINPTRLIIAGVGVSSMLSGIMVSVISSSDDNQMDYIISWLSGEITGNDWATLSLFAPALLVIWCLTFSRSKSLNIMNLNEQTALALGLNLQKERLITLILATALASISVVLVGNITFIGLLAGHIAKGWLGSQHQISLPAAMLIGMILLTSADTIARVLLVGTGIPTGIIVSIIGAPYFLYLMISLEK</sequence>
<dbReference type="CDD" id="cd06550">
    <property type="entry name" value="TM_ABC_iron-siderophores_like"/>
    <property type="match status" value="1"/>
</dbReference>
<dbReference type="Pfam" id="PF01032">
    <property type="entry name" value="FecCD"/>
    <property type="match status" value="1"/>
</dbReference>
<keyword evidence="7 8" id="KW-0472">Membrane</keyword>
<dbReference type="RefSeq" id="WP_380432211.1">
    <property type="nucleotide sequence ID" value="NZ_JBHSAC010000064.1"/>
</dbReference>
<dbReference type="PANTHER" id="PTHR30472:SF69">
    <property type="entry name" value="HEME-IRON TRANSPORT SYSTEM PERMEASE PROTEIN ISDF-RELATED"/>
    <property type="match status" value="1"/>
</dbReference>
<feature type="transmembrane region" description="Helical" evidence="8">
    <location>
        <begin position="91"/>
        <end position="111"/>
    </location>
</feature>
<evidence type="ECO:0000256" key="6">
    <source>
        <dbReference type="ARBA" id="ARBA00022989"/>
    </source>
</evidence>
<reference evidence="10" key="1">
    <citation type="journal article" date="2019" name="Int. J. Syst. Evol. Microbiol.">
        <title>The Global Catalogue of Microorganisms (GCM) 10K type strain sequencing project: providing services to taxonomists for standard genome sequencing and annotation.</title>
        <authorList>
            <consortium name="The Broad Institute Genomics Platform"/>
            <consortium name="The Broad Institute Genome Sequencing Center for Infectious Disease"/>
            <person name="Wu L."/>
            <person name="Ma J."/>
        </authorList>
    </citation>
    <scope>NUCLEOTIDE SEQUENCE [LARGE SCALE GENOMIC DNA]</scope>
    <source>
        <strain evidence="10">CCUG 58728</strain>
    </source>
</reference>
<evidence type="ECO:0000313" key="10">
    <source>
        <dbReference type="Proteomes" id="UP001595901"/>
    </source>
</evidence>
<comment type="caution">
    <text evidence="9">The sequence shown here is derived from an EMBL/GenBank/DDBJ whole genome shotgun (WGS) entry which is preliminary data.</text>
</comment>
<evidence type="ECO:0000256" key="7">
    <source>
        <dbReference type="ARBA" id="ARBA00023136"/>
    </source>
</evidence>
<gene>
    <name evidence="9" type="ORF">ACFOSE_07750</name>
</gene>
<comment type="subcellular location">
    <subcellularLocation>
        <location evidence="1">Cell membrane</location>
        <topology evidence="1">Multi-pass membrane protein</topology>
    </subcellularLocation>
</comment>
<keyword evidence="10" id="KW-1185">Reference proteome</keyword>
<feature type="transmembrane region" description="Helical" evidence="8">
    <location>
        <begin position="117"/>
        <end position="140"/>
    </location>
</feature>
<keyword evidence="6 8" id="KW-1133">Transmembrane helix</keyword>
<comment type="similarity">
    <text evidence="2">Belongs to the binding-protein-dependent transport system permease family. FecCD subfamily.</text>
</comment>
<evidence type="ECO:0000256" key="2">
    <source>
        <dbReference type="ARBA" id="ARBA00007935"/>
    </source>
</evidence>
<evidence type="ECO:0000256" key="1">
    <source>
        <dbReference type="ARBA" id="ARBA00004651"/>
    </source>
</evidence>
<keyword evidence="4" id="KW-1003">Cell membrane</keyword>
<name>A0ABV8D3J2_9STRE</name>